<dbReference type="AlphaFoldDB" id="A0A7W3IPK6"/>
<feature type="transmembrane region" description="Helical" evidence="2">
    <location>
        <begin position="24"/>
        <end position="45"/>
    </location>
</feature>
<feature type="transmembrane region" description="Helical" evidence="2">
    <location>
        <begin position="247"/>
        <end position="265"/>
    </location>
</feature>
<feature type="compositionally biased region" description="Polar residues" evidence="1">
    <location>
        <begin position="280"/>
        <end position="299"/>
    </location>
</feature>
<name>A0A7W3IPK6_9ACTN</name>
<protein>
    <submittedName>
        <fullName evidence="3">RsiW-degrading membrane proteinase PrsW (M82 family)</fullName>
    </submittedName>
</protein>
<dbReference type="GO" id="GO:0008233">
    <property type="term" value="F:peptidase activity"/>
    <property type="evidence" value="ECO:0007669"/>
    <property type="project" value="InterPro"/>
</dbReference>
<feature type="transmembrane region" description="Helical" evidence="2">
    <location>
        <begin position="51"/>
        <end position="73"/>
    </location>
</feature>
<dbReference type="PANTHER" id="PTHR36844">
    <property type="entry name" value="PROTEASE PRSW"/>
    <property type="match status" value="1"/>
</dbReference>
<keyword evidence="2" id="KW-0472">Membrane</keyword>
<reference evidence="3 4" key="1">
    <citation type="submission" date="2020-07" db="EMBL/GenBank/DDBJ databases">
        <title>Sequencing the genomes of 1000 actinobacteria strains.</title>
        <authorList>
            <person name="Klenk H.-P."/>
        </authorList>
    </citation>
    <scope>NUCLEOTIDE SEQUENCE [LARGE SCALE GENOMIC DNA]</scope>
    <source>
        <strain evidence="3 4">DSM 100723</strain>
    </source>
</reference>
<evidence type="ECO:0000313" key="3">
    <source>
        <dbReference type="EMBL" id="MBA8792911.1"/>
    </source>
</evidence>
<dbReference type="InterPro" id="IPR026898">
    <property type="entry name" value="PrsW"/>
</dbReference>
<evidence type="ECO:0000313" key="4">
    <source>
        <dbReference type="Proteomes" id="UP000523079"/>
    </source>
</evidence>
<feature type="transmembrane region" description="Helical" evidence="2">
    <location>
        <begin position="151"/>
        <end position="173"/>
    </location>
</feature>
<dbReference type="RefSeq" id="WP_328823579.1">
    <property type="nucleotide sequence ID" value="NZ_JACGWT010000001.1"/>
</dbReference>
<dbReference type="Pfam" id="PF13367">
    <property type="entry name" value="PrsW-protease"/>
    <property type="match status" value="1"/>
</dbReference>
<feature type="region of interest" description="Disordered" evidence="1">
    <location>
        <begin position="272"/>
        <end position="299"/>
    </location>
</feature>
<comment type="caution">
    <text evidence="3">The sequence shown here is derived from an EMBL/GenBank/DDBJ whole genome shotgun (WGS) entry which is preliminary data.</text>
</comment>
<feature type="transmembrane region" description="Helical" evidence="2">
    <location>
        <begin position="193"/>
        <end position="214"/>
    </location>
</feature>
<keyword evidence="4" id="KW-1185">Reference proteome</keyword>
<keyword evidence="2" id="KW-1133">Transmembrane helix</keyword>
<feature type="transmembrane region" description="Helical" evidence="2">
    <location>
        <begin position="85"/>
        <end position="104"/>
    </location>
</feature>
<sequence length="299" mass="31651">MVEPPPDPSGRDARERRQSWPRRLSWIAVLVAGVVAYLLVLRTMIRTENPNFLPSLILLGSIVVPATVLVFAASGGRKVLASPGLITLVAVIGGVIGTVAAGTLEYDTLVRLRTMSMIFVGLIEESVKLIMPVLVLIIVRLRKSSAVGAEAGVIIGVASGMGFATLETMGYGFTALLRSGSVGAVEQTLLLRAILSPAGHVAWTGMAAAAIWAIPGSRRKGLAVLRAVGVFVLVVLLHAAWDGFDSDTVRLIVGLFSFVALLAVIHRAHAGRRRRPHPPTTSEPRSGPWTQQESAPPTG</sequence>
<evidence type="ECO:0000256" key="1">
    <source>
        <dbReference type="SAM" id="MobiDB-lite"/>
    </source>
</evidence>
<keyword evidence="2" id="KW-0812">Transmembrane</keyword>
<dbReference type="PANTHER" id="PTHR36844:SF1">
    <property type="entry name" value="PROTEASE PRSW"/>
    <property type="match status" value="1"/>
</dbReference>
<dbReference type="EMBL" id="JACGWT010000001">
    <property type="protein sequence ID" value="MBA8792911.1"/>
    <property type="molecule type" value="Genomic_DNA"/>
</dbReference>
<feature type="transmembrane region" description="Helical" evidence="2">
    <location>
        <begin position="116"/>
        <end position="139"/>
    </location>
</feature>
<dbReference type="Proteomes" id="UP000523079">
    <property type="component" value="Unassembled WGS sequence"/>
</dbReference>
<proteinExistence type="predicted"/>
<organism evidence="3 4">
    <name type="scientific">Microlunatus kandeliicorticis</name>
    <dbReference type="NCBI Taxonomy" id="1759536"/>
    <lineage>
        <taxon>Bacteria</taxon>
        <taxon>Bacillati</taxon>
        <taxon>Actinomycetota</taxon>
        <taxon>Actinomycetes</taxon>
        <taxon>Propionibacteriales</taxon>
        <taxon>Propionibacteriaceae</taxon>
        <taxon>Microlunatus</taxon>
    </lineage>
</organism>
<evidence type="ECO:0000256" key="2">
    <source>
        <dbReference type="SAM" id="Phobius"/>
    </source>
</evidence>
<gene>
    <name evidence="3" type="ORF">FHX74_000505</name>
</gene>
<accession>A0A7W3IPK6</accession>
<feature type="transmembrane region" description="Helical" evidence="2">
    <location>
        <begin position="221"/>
        <end position="241"/>
    </location>
</feature>